<reference evidence="2" key="1">
    <citation type="submission" date="2018-11" db="EMBL/GenBank/DDBJ databases">
        <authorList>
            <person name="Alioto T."/>
            <person name="Alioto T."/>
        </authorList>
    </citation>
    <scope>NUCLEOTIDE SEQUENCE</scope>
</reference>
<dbReference type="Proteomes" id="UP000596742">
    <property type="component" value="Unassembled WGS sequence"/>
</dbReference>
<sequence>MANTFPFINEDLIFIHKTIDESLHNHKNSDIKTLNELLSAQIENLLEKLRSESDANKTKVEMPSIDKVGINCIQCNRPCRKRASFCNTGSHWIHYKCEKLNPSENERILKMTQAPITFALKN</sequence>
<dbReference type="OrthoDB" id="10608603at2759"/>
<name>A0A8B6GYP2_MYTGA</name>
<gene>
    <name evidence="2" type="ORF">MGAL_10B044288</name>
</gene>
<evidence type="ECO:0000313" key="3">
    <source>
        <dbReference type="Proteomes" id="UP000596742"/>
    </source>
</evidence>
<comment type="caution">
    <text evidence="2">The sequence shown here is derived from an EMBL/GenBank/DDBJ whole genome shotgun (WGS) entry which is preliminary data.</text>
</comment>
<proteinExistence type="predicted"/>
<organism evidence="2 3">
    <name type="scientific">Mytilus galloprovincialis</name>
    <name type="common">Mediterranean mussel</name>
    <dbReference type="NCBI Taxonomy" id="29158"/>
    <lineage>
        <taxon>Eukaryota</taxon>
        <taxon>Metazoa</taxon>
        <taxon>Spiralia</taxon>
        <taxon>Lophotrochozoa</taxon>
        <taxon>Mollusca</taxon>
        <taxon>Bivalvia</taxon>
        <taxon>Autobranchia</taxon>
        <taxon>Pteriomorphia</taxon>
        <taxon>Mytilida</taxon>
        <taxon>Mytiloidea</taxon>
        <taxon>Mytilidae</taxon>
        <taxon>Mytilinae</taxon>
        <taxon>Mytilus</taxon>
    </lineage>
</organism>
<accession>A0A8B6GYP2</accession>
<protein>
    <submittedName>
        <fullName evidence="2">Uncharacterized protein</fullName>
    </submittedName>
</protein>
<evidence type="ECO:0000313" key="2">
    <source>
        <dbReference type="EMBL" id="VDI71156.1"/>
    </source>
</evidence>
<keyword evidence="1" id="KW-0175">Coiled coil</keyword>
<dbReference type="EMBL" id="UYJE01009196">
    <property type="protein sequence ID" value="VDI71156.1"/>
    <property type="molecule type" value="Genomic_DNA"/>
</dbReference>
<evidence type="ECO:0000256" key="1">
    <source>
        <dbReference type="SAM" id="Coils"/>
    </source>
</evidence>
<feature type="coiled-coil region" evidence="1">
    <location>
        <begin position="28"/>
        <end position="55"/>
    </location>
</feature>
<keyword evidence="3" id="KW-1185">Reference proteome</keyword>
<dbReference type="AlphaFoldDB" id="A0A8B6GYP2"/>